<dbReference type="EMBL" id="MK504443">
    <property type="protein sequence ID" value="QBJ03362.1"/>
    <property type="molecule type" value="Genomic_DNA"/>
</dbReference>
<evidence type="ECO:0000313" key="1">
    <source>
        <dbReference type="EMBL" id="QBJ03362.1"/>
    </source>
</evidence>
<gene>
    <name evidence="1" type="ORF">B521_0012</name>
</gene>
<keyword evidence="2" id="KW-1185">Reference proteome</keyword>
<sequence>MYKTIRVYLLKNLSNNKIDIYSKYPSIIFSKDSYNLLKCDLAIQYYNKNPSILDIRKTMDKLELTISDYPSRLRLSARGYLVFAKEKYIPSFDQAYMLSESIKSIVNQLGYADNMANVVADSPSFNLESMLQYNYAEKKAKIKEILNKKGIKVHD</sequence>
<protein>
    <submittedName>
        <fullName evidence="1">Uncharacterized protein</fullName>
    </submittedName>
</protein>
<name>A0A4Y5FEB4_9CAUD</name>
<evidence type="ECO:0000313" key="2">
    <source>
        <dbReference type="Proteomes" id="UP000308874"/>
    </source>
</evidence>
<proteinExistence type="predicted"/>
<organism evidence="1 2">
    <name type="scientific">Lactobacillus phage 521B</name>
    <dbReference type="NCBI Taxonomy" id="2510942"/>
    <lineage>
        <taxon>Viruses</taxon>
        <taxon>Duplodnaviria</taxon>
        <taxon>Heunggongvirae</taxon>
        <taxon>Uroviricota</taxon>
        <taxon>Caudoviricetes</taxon>
        <taxon>Herelleviridae</taxon>
        <taxon>Tybeckvirus</taxon>
        <taxon>Tybeckvirus tv521B</taxon>
    </lineage>
</organism>
<dbReference type="Proteomes" id="UP000308874">
    <property type="component" value="Segment"/>
</dbReference>
<accession>A0A4Y5FEB4</accession>
<reference evidence="1 2" key="1">
    <citation type="submission" date="2019-02" db="EMBL/GenBank/DDBJ databases">
        <title>Isolation of virulent Lactobacillus brevis phages.</title>
        <authorList>
            <person name="Feyereisen M."/>
            <person name="Mahony J."/>
            <person name="O'Sullivan T."/>
            <person name="van Sinderen D."/>
        </authorList>
    </citation>
    <scope>NUCLEOTIDE SEQUENCE [LARGE SCALE GENOMIC DNA]</scope>
</reference>